<keyword evidence="3" id="KW-1185">Reference proteome</keyword>
<evidence type="ECO:0000256" key="1">
    <source>
        <dbReference type="SAM" id="SignalP"/>
    </source>
</evidence>
<dbReference type="RefSeq" id="WP_232036206.1">
    <property type="nucleotide sequence ID" value="NZ_LR025743.1"/>
</dbReference>
<protein>
    <submittedName>
        <fullName evidence="2">Uncharacterized protein</fullName>
    </submittedName>
</protein>
<evidence type="ECO:0000313" key="2">
    <source>
        <dbReference type="EMBL" id="VBB15961.1"/>
    </source>
</evidence>
<proteinExistence type="predicted"/>
<dbReference type="Proteomes" id="UP000268684">
    <property type="component" value="Chromosome II"/>
</dbReference>
<dbReference type="AlphaFoldDB" id="A0AAJ5T7M6"/>
<evidence type="ECO:0000313" key="3">
    <source>
        <dbReference type="Proteomes" id="UP000268684"/>
    </source>
</evidence>
<keyword evidence="1" id="KW-0732">Signal</keyword>
<name>A0AAJ5T7M6_9BURK</name>
<dbReference type="EMBL" id="LR025743">
    <property type="protein sequence ID" value="VBB15961.1"/>
    <property type="molecule type" value="Genomic_DNA"/>
</dbReference>
<sequence length="57" mass="5983">MNNAVTTFTRFLRTGRRALPAAALLSFSALACAAGDVPGSKDHPLLTRFSGATINAY</sequence>
<dbReference type="GeneID" id="71060256"/>
<reference evidence="2 3" key="1">
    <citation type="submission" date="2017-11" db="EMBL/GenBank/DDBJ databases">
        <authorList>
            <person name="Seth-Smith MB H."/>
        </authorList>
    </citation>
    <scope>NUCLEOTIDE SEQUENCE [LARGE SCALE GENOMIC DNA]</scope>
    <source>
        <strain evidence="2">E</strain>
    </source>
</reference>
<gene>
    <name evidence="2" type="ORF">BSTAB16_6159</name>
</gene>
<accession>A0AAJ5T7M6</accession>
<organism evidence="2 3">
    <name type="scientific">Burkholderia stabilis</name>
    <dbReference type="NCBI Taxonomy" id="95485"/>
    <lineage>
        <taxon>Bacteria</taxon>
        <taxon>Pseudomonadati</taxon>
        <taxon>Pseudomonadota</taxon>
        <taxon>Betaproteobacteria</taxon>
        <taxon>Burkholderiales</taxon>
        <taxon>Burkholderiaceae</taxon>
        <taxon>Burkholderia</taxon>
        <taxon>Burkholderia cepacia complex</taxon>
    </lineage>
</organism>
<feature type="chain" id="PRO_5042532832" evidence="1">
    <location>
        <begin position="34"/>
        <end position="57"/>
    </location>
</feature>
<feature type="signal peptide" evidence="1">
    <location>
        <begin position="1"/>
        <end position="33"/>
    </location>
</feature>